<feature type="active site" description="Proton acceptor" evidence="5">
    <location>
        <position position="142"/>
    </location>
</feature>
<dbReference type="GO" id="GO:0005737">
    <property type="term" value="C:cytoplasm"/>
    <property type="evidence" value="ECO:0007669"/>
    <property type="project" value="UniProtKB-SubCell"/>
</dbReference>
<proteinExistence type="inferred from homology"/>
<dbReference type="UniPathway" id="UPA00109">
    <property type="reaction ID" value="UER00189"/>
</dbReference>
<dbReference type="UniPathway" id="UPA00138"/>
<dbReference type="NCBIfam" id="TIGR00419">
    <property type="entry name" value="tim"/>
    <property type="match status" value="1"/>
</dbReference>
<dbReference type="InterPro" id="IPR000652">
    <property type="entry name" value="Triosephosphate_isomerase"/>
</dbReference>
<dbReference type="GO" id="GO:0006096">
    <property type="term" value="P:glycolytic process"/>
    <property type="evidence" value="ECO:0007669"/>
    <property type="project" value="UniProtKB-UniRule"/>
</dbReference>
<feature type="binding site" evidence="5">
    <location>
        <position position="147"/>
    </location>
    <ligand>
        <name>substrate</name>
    </ligand>
</feature>
<gene>
    <name evidence="5" type="primary">tpiA</name>
    <name evidence="6" type="ORF">AKJ46_00700</name>
</gene>
<keyword evidence="1 5" id="KW-0312">Gluconeogenesis</keyword>
<keyword evidence="3 5" id="KW-0324">Glycolysis</keyword>
<dbReference type="InterPro" id="IPR020861">
    <property type="entry name" value="Triosephosphate_isomerase_AS"/>
</dbReference>
<dbReference type="CDD" id="cd00311">
    <property type="entry name" value="TIM"/>
    <property type="match status" value="1"/>
</dbReference>
<dbReference type="PROSITE" id="PS00171">
    <property type="entry name" value="TIM_1"/>
    <property type="match status" value="1"/>
</dbReference>
<comment type="pathway">
    <text evidence="5">Carbohydrate biosynthesis; gluconeogenesis.</text>
</comment>
<evidence type="ECO:0000256" key="4">
    <source>
        <dbReference type="ARBA" id="ARBA00023235"/>
    </source>
</evidence>
<evidence type="ECO:0000256" key="1">
    <source>
        <dbReference type="ARBA" id="ARBA00022432"/>
    </source>
</evidence>
<dbReference type="SUPFAM" id="SSF51351">
    <property type="entry name" value="Triosephosphate isomerase (TIM)"/>
    <property type="match status" value="1"/>
</dbReference>
<feature type="binding site" evidence="5">
    <location>
        <position position="182"/>
    </location>
    <ligand>
        <name>substrate</name>
    </ligand>
</feature>
<comment type="catalytic activity">
    <reaction evidence="5">
        <text>D-glyceraldehyde 3-phosphate = dihydroxyacetone phosphate</text>
        <dbReference type="Rhea" id="RHEA:18585"/>
        <dbReference type="ChEBI" id="CHEBI:57642"/>
        <dbReference type="ChEBI" id="CHEBI:59776"/>
        <dbReference type="EC" id="5.3.1.1"/>
    </reaction>
</comment>
<keyword evidence="2 5" id="KW-0963">Cytoplasm</keyword>
<feature type="binding site" evidence="5">
    <location>
        <begin position="10"/>
        <end position="12"/>
    </location>
    <ligand>
        <name>substrate</name>
    </ligand>
</feature>
<comment type="pathway">
    <text evidence="5">Carbohydrate degradation; glycolysis; D-glyceraldehyde 3-phosphate from glycerone phosphate: step 1/1.</text>
</comment>
<sequence>MIKTPLILVNLKAYPMGIGEEATELAKIIASVGDEKKIGVGVSPQYADLYRITSQVDVPTFAQHADSLEPGQGTGWLLPEAAKKAGAIGSLVNHSEHRLELEKIKKIVERLKEIELLTIACAKDPEESEKVAAFEPDMVAVEPPELIGSGRSVSKVKPDVVEDTVKKVQKVNPKVTVLCGAGVSTGEDVKVALELGAKGVLIASAVVKADDPKSVMQELAEGALTVK</sequence>
<dbReference type="EC" id="5.3.1.1" evidence="5"/>
<dbReference type="Gene3D" id="3.20.20.70">
    <property type="entry name" value="Aldolase class I"/>
    <property type="match status" value="1"/>
</dbReference>
<keyword evidence="4 5" id="KW-0413">Isomerase</keyword>
<dbReference type="EMBL" id="LHYN01000009">
    <property type="protein sequence ID" value="KXB09235.1"/>
    <property type="molecule type" value="Genomic_DNA"/>
</dbReference>
<dbReference type="Pfam" id="PF00121">
    <property type="entry name" value="TIM"/>
    <property type="match status" value="1"/>
</dbReference>
<evidence type="ECO:0000256" key="2">
    <source>
        <dbReference type="ARBA" id="ARBA00022490"/>
    </source>
</evidence>
<keyword evidence="7" id="KW-1185">Reference proteome</keyword>
<evidence type="ECO:0000256" key="3">
    <source>
        <dbReference type="ARBA" id="ARBA00023152"/>
    </source>
</evidence>
<comment type="subunit">
    <text evidence="5">Homotetramer; dimer of dimers.</text>
</comment>
<dbReference type="InterPro" id="IPR022891">
    <property type="entry name" value="Triosephosphate_isomerase_arc"/>
</dbReference>
<evidence type="ECO:0000313" key="6">
    <source>
        <dbReference type="EMBL" id="KXB09235.1"/>
    </source>
</evidence>
<dbReference type="GO" id="GO:0004807">
    <property type="term" value="F:triose-phosphate isomerase activity"/>
    <property type="evidence" value="ECO:0007669"/>
    <property type="project" value="UniProtKB-UniRule"/>
</dbReference>
<dbReference type="HAMAP" id="MF_00147_A">
    <property type="entry name" value="TIM_A"/>
    <property type="match status" value="1"/>
</dbReference>
<organism evidence="6 7">
    <name type="scientific">candidate division MSBL1 archaeon SCGC-AAA833K04</name>
    <dbReference type="NCBI Taxonomy" id="1698258"/>
    <lineage>
        <taxon>Archaea</taxon>
        <taxon>Methanobacteriati</taxon>
        <taxon>Methanobacteriota</taxon>
        <taxon>candidate division MSBL1</taxon>
    </lineage>
</organism>
<comment type="subcellular location">
    <subcellularLocation>
        <location evidence="5">Cytoplasm</location>
    </subcellularLocation>
</comment>
<dbReference type="PATRIC" id="fig|1698258.3.peg.234"/>
<comment type="function">
    <text evidence="5">Involved in the gluconeogenesis. Catalyzes stereospecifically the conversion of dihydroxyacetone phosphate (DHAP) to D-glyceraldehyde-3-phosphate (G3P).</text>
</comment>
<evidence type="ECO:0000313" key="7">
    <source>
        <dbReference type="Proteomes" id="UP000070038"/>
    </source>
</evidence>
<evidence type="ECO:0000256" key="5">
    <source>
        <dbReference type="HAMAP-Rule" id="MF_00147"/>
    </source>
</evidence>
<feature type="binding site" evidence="5">
    <location>
        <begin position="203"/>
        <end position="204"/>
    </location>
    <ligand>
        <name>substrate</name>
    </ligand>
</feature>
<dbReference type="PROSITE" id="PS51440">
    <property type="entry name" value="TIM_2"/>
    <property type="match status" value="1"/>
</dbReference>
<protein>
    <recommendedName>
        <fullName evidence="5">Triosephosphate isomerase</fullName>
        <shortName evidence="5">TIM</shortName>
        <shortName evidence="5">TPI</shortName>
        <ecNumber evidence="5">5.3.1.1</ecNumber>
    </recommendedName>
    <alternativeName>
        <fullName evidence="5">Triose-phosphate isomerase</fullName>
    </alternativeName>
</protein>
<dbReference type="InterPro" id="IPR013785">
    <property type="entry name" value="Aldolase_TIM"/>
</dbReference>
<accession>A0A133VS35</accession>
<dbReference type="InterPro" id="IPR035990">
    <property type="entry name" value="TIM_sf"/>
</dbReference>
<comment type="caution">
    <text evidence="6">The sequence shown here is derived from an EMBL/GenBank/DDBJ whole genome shotgun (WGS) entry which is preliminary data.</text>
</comment>
<reference evidence="6 7" key="1">
    <citation type="journal article" date="2016" name="Sci. Rep.">
        <title>Metabolic traits of an uncultured archaeal lineage -MSBL1- from brine pools of the Red Sea.</title>
        <authorList>
            <person name="Mwirichia R."/>
            <person name="Alam I."/>
            <person name="Rashid M."/>
            <person name="Vinu M."/>
            <person name="Ba-Alawi W."/>
            <person name="Anthony Kamau A."/>
            <person name="Kamanda Ngugi D."/>
            <person name="Goker M."/>
            <person name="Klenk H.P."/>
            <person name="Bajic V."/>
            <person name="Stingl U."/>
        </authorList>
    </citation>
    <scope>NUCLEOTIDE SEQUENCE [LARGE SCALE GENOMIC DNA]</scope>
    <source>
        <strain evidence="6">SCGC-AAA833K04</strain>
    </source>
</reference>
<feature type="active site" description="Electrophile" evidence="5">
    <location>
        <position position="94"/>
    </location>
</feature>
<name>A0A133VS35_9EURY</name>
<dbReference type="GO" id="GO:0006094">
    <property type="term" value="P:gluconeogenesis"/>
    <property type="evidence" value="ECO:0007669"/>
    <property type="project" value="UniProtKB-UniRule"/>
</dbReference>
<dbReference type="AlphaFoldDB" id="A0A133VS35"/>
<dbReference type="NCBIfam" id="NF003302">
    <property type="entry name" value="PRK04302.1"/>
    <property type="match status" value="1"/>
</dbReference>
<comment type="similarity">
    <text evidence="5">Belongs to the triosephosphate isomerase family.</text>
</comment>
<dbReference type="Proteomes" id="UP000070038">
    <property type="component" value="Unassembled WGS sequence"/>
</dbReference>